<evidence type="ECO:0000256" key="6">
    <source>
        <dbReference type="ARBA" id="ARBA00023211"/>
    </source>
</evidence>
<dbReference type="PANTHER" id="PTHR12992">
    <property type="entry name" value="NUDIX HYDROLASE"/>
    <property type="match status" value="1"/>
</dbReference>
<keyword evidence="3" id="KW-0479">Metal-binding</keyword>
<evidence type="ECO:0000256" key="3">
    <source>
        <dbReference type="ARBA" id="ARBA00022723"/>
    </source>
</evidence>
<dbReference type="Gene3D" id="3.90.79.10">
    <property type="entry name" value="Nucleoside Triphosphate Pyrophosphohydrolase"/>
    <property type="match status" value="1"/>
</dbReference>
<gene>
    <name evidence="8" type="ORF">GCM10007112_13260</name>
</gene>
<dbReference type="PANTHER" id="PTHR12992:SF11">
    <property type="entry name" value="MITOCHONDRIAL COENZYME A DIPHOSPHATASE NUDT8"/>
    <property type="match status" value="1"/>
</dbReference>
<reference evidence="8" key="2">
    <citation type="submission" date="2020-09" db="EMBL/GenBank/DDBJ databases">
        <authorList>
            <person name="Sun Q."/>
            <person name="Ohkuma M."/>
        </authorList>
    </citation>
    <scope>NUCLEOTIDE SEQUENCE</scope>
    <source>
        <strain evidence="8">JCM 11219</strain>
    </source>
</reference>
<dbReference type="AlphaFoldDB" id="A0A830E388"/>
<organism evidence="8 9">
    <name type="scientific">Vulcanisaeta souniana JCM 11219</name>
    <dbReference type="NCBI Taxonomy" id="1293586"/>
    <lineage>
        <taxon>Archaea</taxon>
        <taxon>Thermoproteota</taxon>
        <taxon>Thermoprotei</taxon>
        <taxon>Thermoproteales</taxon>
        <taxon>Thermoproteaceae</taxon>
        <taxon>Vulcanisaeta</taxon>
    </lineage>
</organism>
<dbReference type="InterPro" id="IPR000086">
    <property type="entry name" value="NUDIX_hydrolase_dom"/>
</dbReference>
<dbReference type="SUPFAM" id="SSF55811">
    <property type="entry name" value="Nudix"/>
    <property type="match status" value="1"/>
</dbReference>
<evidence type="ECO:0000313" key="8">
    <source>
        <dbReference type="EMBL" id="GGI77821.1"/>
    </source>
</evidence>
<dbReference type="RefSeq" id="WP_188603220.1">
    <property type="nucleotide sequence ID" value="NZ_AP026830.1"/>
</dbReference>
<evidence type="ECO:0000256" key="1">
    <source>
        <dbReference type="ARBA" id="ARBA00001936"/>
    </source>
</evidence>
<comment type="caution">
    <text evidence="8">The sequence shown here is derived from an EMBL/GenBank/DDBJ whole genome shotgun (WGS) entry which is preliminary data.</text>
</comment>
<dbReference type="EMBL" id="BMNM01000004">
    <property type="protein sequence ID" value="GGI77821.1"/>
    <property type="molecule type" value="Genomic_DNA"/>
</dbReference>
<dbReference type="CDD" id="cd03426">
    <property type="entry name" value="NUDIX_CoAse_Nudt7"/>
    <property type="match status" value="1"/>
</dbReference>
<sequence>MEGYAVAQLRSITKSDRPSPDNEHSWAAVAVIYNPCLNAVLIGKRTENPSDPWSGDAAFPGGRFNPRKDRDLVETAIREAREEVGLDLTKDAELLGVLDPISPSNAPNINVVPVIFSLKDCNPKLTINETELSKVFWLYISDVTNYVKLNVMIKGFPRPAIIMGDVTIWGMTYRILRKLLREAFGIDLPRDPRDIG</sequence>
<dbReference type="GO" id="GO:0046872">
    <property type="term" value="F:metal ion binding"/>
    <property type="evidence" value="ECO:0007669"/>
    <property type="project" value="UniProtKB-KW"/>
</dbReference>
<feature type="domain" description="Nudix hydrolase" evidence="7">
    <location>
        <begin position="23"/>
        <end position="163"/>
    </location>
</feature>
<comment type="cofactor">
    <cofactor evidence="2">
        <name>Mg(2+)</name>
        <dbReference type="ChEBI" id="CHEBI:18420"/>
    </cofactor>
</comment>
<evidence type="ECO:0000313" key="9">
    <source>
        <dbReference type="Proteomes" id="UP000657075"/>
    </source>
</evidence>
<evidence type="ECO:0000256" key="5">
    <source>
        <dbReference type="ARBA" id="ARBA00022842"/>
    </source>
</evidence>
<evidence type="ECO:0000256" key="4">
    <source>
        <dbReference type="ARBA" id="ARBA00022801"/>
    </source>
</evidence>
<dbReference type="PROSITE" id="PS51462">
    <property type="entry name" value="NUDIX"/>
    <property type="match status" value="1"/>
</dbReference>
<comment type="cofactor">
    <cofactor evidence="1">
        <name>Mn(2+)</name>
        <dbReference type="ChEBI" id="CHEBI:29035"/>
    </cofactor>
</comment>
<keyword evidence="6" id="KW-0464">Manganese</keyword>
<evidence type="ECO:0000256" key="2">
    <source>
        <dbReference type="ARBA" id="ARBA00001946"/>
    </source>
</evidence>
<dbReference type="Proteomes" id="UP000657075">
    <property type="component" value="Unassembled WGS sequence"/>
</dbReference>
<proteinExistence type="predicted"/>
<protein>
    <submittedName>
        <fullName evidence="8">Coenzyme A pyrophosphatase</fullName>
    </submittedName>
</protein>
<name>A0A830E388_9CREN</name>
<dbReference type="GeneID" id="76208154"/>
<keyword evidence="4" id="KW-0378">Hydrolase</keyword>
<dbReference type="Pfam" id="PF00293">
    <property type="entry name" value="NUDIX"/>
    <property type="match status" value="1"/>
</dbReference>
<keyword evidence="5" id="KW-0460">Magnesium</keyword>
<dbReference type="InterPro" id="IPR045121">
    <property type="entry name" value="CoAse"/>
</dbReference>
<reference evidence="8" key="1">
    <citation type="journal article" date="2014" name="Int. J. Syst. Evol. Microbiol.">
        <title>Complete genome sequence of Corynebacterium casei LMG S-19264T (=DSM 44701T), isolated from a smear-ripened cheese.</title>
        <authorList>
            <consortium name="US DOE Joint Genome Institute (JGI-PGF)"/>
            <person name="Walter F."/>
            <person name="Albersmeier A."/>
            <person name="Kalinowski J."/>
            <person name="Ruckert C."/>
        </authorList>
    </citation>
    <scope>NUCLEOTIDE SEQUENCE</scope>
    <source>
        <strain evidence="8">JCM 11219</strain>
    </source>
</reference>
<dbReference type="OrthoDB" id="40462at2157"/>
<accession>A0A830E388</accession>
<evidence type="ECO:0000259" key="7">
    <source>
        <dbReference type="PROSITE" id="PS51462"/>
    </source>
</evidence>
<dbReference type="GO" id="GO:0010945">
    <property type="term" value="F:coenzyme A diphosphatase activity"/>
    <property type="evidence" value="ECO:0007669"/>
    <property type="project" value="InterPro"/>
</dbReference>
<dbReference type="InterPro" id="IPR015797">
    <property type="entry name" value="NUDIX_hydrolase-like_dom_sf"/>
</dbReference>